<evidence type="ECO:0000313" key="2">
    <source>
        <dbReference type="Proteomes" id="UP000321126"/>
    </source>
</evidence>
<dbReference type="AlphaFoldDB" id="A0A5C7BRD6"/>
<comment type="caution">
    <text evidence="1">The sequence shown here is derived from an EMBL/GenBank/DDBJ whole genome shotgun (WGS) entry which is preliminary data.</text>
</comment>
<dbReference type="Pfam" id="PF05269">
    <property type="entry name" value="Phage_CII"/>
    <property type="match status" value="1"/>
</dbReference>
<name>A0A5C7BRD6_SERMA</name>
<dbReference type="SUPFAM" id="SSF47413">
    <property type="entry name" value="lambda repressor-like DNA-binding domains"/>
    <property type="match status" value="1"/>
</dbReference>
<dbReference type="RefSeq" id="WP_147882763.1">
    <property type="nucleotide sequence ID" value="NZ_VOUQ01000025.1"/>
</dbReference>
<dbReference type="Gene3D" id="1.10.260.40">
    <property type="entry name" value="lambda repressor-like DNA-binding domains"/>
    <property type="match status" value="1"/>
</dbReference>
<dbReference type="InterPro" id="IPR010982">
    <property type="entry name" value="Lambda_DNA-bd_dom_sf"/>
</dbReference>
<dbReference type="Proteomes" id="UP000321126">
    <property type="component" value="Unassembled WGS sequence"/>
</dbReference>
<gene>
    <name evidence="1" type="ORF">FOT62_23945</name>
</gene>
<dbReference type="EMBL" id="VOUQ01000025">
    <property type="protein sequence ID" value="TXE25416.1"/>
    <property type="molecule type" value="Genomic_DNA"/>
</dbReference>
<accession>A0A5C7BRD6</accession>
<evidence type="ECO:0000313" key="1">
    <source>
        <dbReference type="EMBL" id="TXE25416.1"/>
    </source>
</evidence>
<dbReference type="GO" id="GO:0003677">
    <property type="term" value="F:DNA binding"/>
    <property type="evidence" value="ECO:0007669"/>
    <property type="project" value="InterPro"/>
</dbReference>
<sequence>MESVATTRNEAKAIQSDIMSRIAAIGVTSLAGAIGVDKSQVSRWQSKGGLVEKASLLLAATGFKRSETMLTFRGEEVADLARGLMAMLEHIREPKTE</sequence>
<dbReference type="InterPro" id="IPR007933">
    <property type="entry name" value="Transcrpt_activ_CII"/>
</dbReference>
<organism evidence="1 2">
    <name type="scientific">Serratia marcescens</name>
    <dbReference type="NCBI Taxonomy" id="615"/>
    <lineage>
        <taxon>Bacteria</taxon>
        <taxon>Pseudomonadati</taxon>
        <taxon>Pseudomonadota</taxon>
        <taxon>Gammaproteobacteria</taxon>
        <taxon>Enterobacterales</taxon>
        <taxon>Yersiniaceae</taxon>
        <taxon>Serratia</taxon>
    </lineage>
</organism>
<proteinExistence type="predicted"/>
<protein>
    <submittedName>
        <fullName evidence="1">Uncharacterized protein</fullName>
    </submittedName>
</protein>
<reference evidence="1 2" key="1">
    <citation type="submission" date="2019-07" db="EMBL/GenBank/DDBJ databases">
        <title>Serratia strains were isolated from fresh produce.</title>
        <authorList>
            <person name="Cho G.-S."/>
            <person name="Stein M."/>
            <person name="Lee W."/>
            <person name="Suh S.H."/>
            <person name="Franz C.M.A.P."/>
        </authorList>
    </citation>
    <scope>NUCLEOTIDE SEQUENCE [LARGE SCALE GENOMIC DNA]</scope>
    <source>
        <strain evidence="1 2">S16</strain>
    </source>
</reference>
<dbReference type="GO" id="GO:0006355">
    <property type="term" value="P:regulation of DNA-templated transcription"/>
    <property type="evidence" value="ECO:0007669"/>
    <property type="project" value="InterPro"/>
</dbReference>